<keyword evidence="8" id="KW-0812">Transmembrane</keyword>
<dbReference type="GO" id="GO:0005506">
    <property type="term" value="F:iron ion binding"/>
    <property type="evidence" value="ECO:0007669"/>
    <property type="project" value="InterPro"/>
</dbReference>
<keyword evidence="10" id="KW-1185">Reference proteome</keyword>
<dbReference type="SUPFAM" id="SSF48264">
    <property type="entry name" value="Cytochrome P450"/>
    <property type="match status" value="1"/>
</dbReference>
<dbReference type="Gene3D" id="1.10.630.10">
    <property type="entry name" value="Cytochrome P450"/>
    <property type="match status" value="1"/>
</dbReference>
<keyword evidence="4" id="KW-0479">Metal-binding</keyword>
<evidence type="ECO:0000256" key="1">
    <source>
        <dbReference type="ARBA" id="ARBA00001971"/>
    </source>
</evidence>
<keyword evidence="8" id="KW-0472">Membrane</keyword>
<evidence type="ECO:0000256" key="2">
    <source>
        <dbReference type="ARBA" id="ARBA00010617"/>
    </source>
</evidence>
<reference evidence="9 10" key="1">
    <citation type="submission" date="2024-02" db="EMBL/GenBank/DDBJ databases">
        <title>De novo assembly and annotation of 12 fungi associated with fruit tree decline syndrome in Ontario, Canada.</title>
        <authorList>
            <person name="Sulman M."/>
            <person name="Ellouze W."/>
            <person name="Ilyukhin E."/>
        </authorList>
    </citation>
    <scope>NUCLEOTIDE SEQUENCE [LARGE SCALE GENOMIC DNA]</scope>
    <source>
        <strain evidence="9 10">M11/M66-122</strain>
    </source>
</reference>
<keyword evidence="7" id="KW-0503">Monooxygenase</keyword>
<dbReference type="PANTHER" id="PTHR24305:SF187">
    <property type="entry name" value="P450, PUTATIVE (EUROFUNG)-RELATED"/>
    <property type="match status" value="1"/>
</dbReference>
<sequence length="197" mass="21807">MTTWFYHFAFDAMGDLGFGQSFSLIPELDGSISKPHFAPALLSQGMSMLRFFSPTPWLGQICLAWAPYVPFISQKWTRALRWAAETCDAKLERAQTGISGQDVFSHFIATAFKEGDMESLNRLALYGDAFAVAVAGSHTVALILTFLFYELAQRPALQEALRNEIDASGSMVSTEGEHALRVELNMPADGTFARVRK</sequence>
<dbReference type="GO" id="GO:0020037">
    <property type="term" value="F:heme binding"/>
    <property type="evidence" value="ECO:0007669"/>
    <property type="project" value="InterPro"/>
</dbReference>
<dbReference type="Pfam" id="PF00067">
    <property type="entry name" value="p450"/>
    <property type="match status" value="1"/>
</dbReference>
<comment type="caution">
    <text evidence="9">The sequence shown here is derived from an EMBL/GenBank/DDBJ whole genome shotgun (WGS) entry which is preliminary data.</text>
</comment>
<dbReference type="Proteomes" id="UP001320420">
    <property type="component" value="Unassembled WGS sequence"/>
</dbReference>
<accession>A0AAN9ULX4</accession>
<dbReference type="GO" id="GO:0016705">
    <property type="term" value="F:oxidoreductase activity, acting on paired donors, with incorporation or reduction of molecular oxygen"/>
    <property type="evidence" value="ECO:0007669"/>
    <property type="project" value="InterPro"/>
</dbReference>
<organism evidence="9 10">
    <name type="scientific">Diatrype stigma</name>
    <dbReference type="NCBI Taxonomy" id="117547"/>
    <lineage>
        <taxon>Eukaryota</taxon>
        <taxon>Fungi</taxon>
        <taxon>Dikarya</taxon>
        <taxon>Ascomycota</taxon>
        <taxon>Pezizomycotina</taxon>
        <taxon>Sordariomycetes</taxon>
        <taxon>Xylariomycetidae</taxon>
        <taxon>Xylariales</taxon>
        <taxon>Diatrypaceae</taxon>
        <taxon>Diatrype</taxon>
    </lineage>
</organism>
<dbReference type="GO" id="GO:0004497">
    <property type="term" value="F:monooxygenase activity"/>
    <property type="evidence" value="ECO:0007669"/>
    <property type="project" value="UniProtKB-KW"/>
</dbReference>
<dbReference type="AlphaFoldDB" id="A0AAN9ULX4"/>
<dbReference type="EMBL" id="JAKJXP020000075">
    <property type="protein sequence ID" value="KAK7749277.1"/>
    <property type="molecule type" value="Genomic_DNA"/>
</dbReference>
<keyword evidence="6" id="KW-0408">Iron</keyword>
<feature type="transmembrane region" description="Helical" evidence="8">
    <location>
        <begin position="123"/>
        <end position="149"/>
    </location>
</feature>
<keyword evidence="5" id="KW-0560">Oxidoreductase</keyword>
<gene>
    <name evidence="9" type="ORF">SLS62_008246</name>
</gene>
<evidence type="ECO:0000256" key="5">
    <source>
        <dbReference type="ARBA" id="ARBA00023002"/>
    </source>
</evidence>
<evidence type="ECO:0000256" key="7">
    <source>
        <dbReference type="ARBA" id="ARBA00023033"/>
    </source>
</evidence>
<comment type="cofactor">
    <cofactor evidence="1">
        <name>heme</name>
        <dbReference type="ChEBI" id="CHEBI:30413"/>
    </cofactor>
</comment>
<dbReference type="InterPro" id="IPR050121">
    <property type="entry name" value="Cytochrome_P450_monoxygenase"/>
</dbReference>
<evidence type="ECO:0000313" key="9">
    <source>
        <dbReference type="EMBL" id="KAK7749277.1"/>
    </source>
</evidence>
<evidence type="ECO:0000256" key="4">
    <source>
        <dbReference type="ARBA" id="ARBA00022723"/>
    </source>
</evidence>
<comment type="similarity">
    <text evidence="2">Belongs to the cytochrome P450 family.</text>
</comment>
<proteinExistence type="inferred from homology"/>
<dbReference type="PANTHER" id="PTHR24305">
    <property type="entry name" value="CYTOCHROME P450"/>
    <property type="match status" value="1"/>
</dbReference>
<protein>
    <recommendedName>
        <fullName evidence="11">Cytochrome P450</fullName>
    </recommendedName>
</protein>
<evidence type="ECO:0000256" key="6">
    <source>
        <dbReference type="ARBA" id="ARBA00023004"/>
    </source>
</evidence>
<keyword evidence="3" id="KW-0349">Heme</keyword>
<dbReference type="InterPro" id="IPR001128">
    <property type="entry name" value="Cyt_P450"/>
</dbReference>
<keyword evidence="8" id="KW-1133">Transmembrane helix</keyword>
<evidence type="ECO:0000256" key="3">
    <source>
        <dbReference type="ARBA" id="ARBA00022617"/>
    </source>
</evidence>
<evidence type="ECO:0000313" key="10">
    <source>
        <dbReference type="Proteomes" id="UP001320420"/>
    </source>
</evidence>
<evidence type="ECO:0000256" key="8">
    <source>
        <dbReference type="SAM" id="Phobius"/>
    </source>
</evidence>
<dbReference type="InterPro" id="IPR036396">
    <property type="entry name" value="Cyt_P450_sf"/>
</dbReference>
<name>A0AAN9ULX4_9PEZI</name>
<evidence type="ECO:0008006" key="11">
    <source>
        <dbReference type="Google" id="ProtNLM"/>
    </source>
</evidence>